<dbReference type="SUPFAM" id="SSF49299">
    <property type="entry name" value="PKD domain"/>
    <property type="match status" value="1"/>
</dbReference>
<dbReference type="InterPro" id="IPR013783">
    <property type="entry name" value="Ig-like_fold"/>
</dbReference>
<dbReference type="PROSITE" id="PS50093">
    <property type="entry name" value="PKD"/>
    <property type="match status" value="1"/>
</dbReference>
<reference evidence="3 4" key="1">
    <citation type="submission" date="2020-09" db="EMBL/GenBank/DDBJ databases">
        <title>Novel species of Mucilaginibacter isolated from a glacier on the Tibetan Plateau.</title>
        <authorList>
            <person name="Liu Q."/>
            <person name="Xin Y.-H."/>
        </authorList>
    </citation>
    <scope>NUCLEOTIDE SEQUENCE [LARGE SCALE GENOMIC DNA]</scope>
    <source>
        <strain evidence="3 4">ZT4R22</strain>
    </source>
</reference>
<feature type="signal peptide" evidence="1">
    <location>
        <begin position="1"/>
        <end position="22"/>
    </location>
</feature>
<dbReference type="Gene3D" id="2.60.40.10">
    <property type="entry name" value="Immunoglobulins"/>
    <property type="match status" value="1"/>
</dbReference>
<feature type="domain" description="PKD" evidence="2">
    <location>
        <begin position="1144"/>
        <end position="1185"/>
    </location>
</feature>
<organism evidence="3 4">
    <name type="scientific">Mucilaginibacter pankratovii</name>
    <dbReference type="NCBI Taxonomy" id="2772110"/>
    <lineage>
        <taxon>Bacteria</taxon>
        <taxon>Pseudomonadati</taxon>
        <taxon>Bacteroidota</taxon>
        <taxon>Sphingobacteriia</taxon>
        <taxon>Sphingobacteriales</taxon>
        <taxon>Sphingobacteriaceae</taxon>
        <taxon>Mucilaginibacter</taxon>
    </lineage>
</organism>
<comment type="caution">
    <text evidence="3">The sequence shown here is derived from an EMBL/GenBank/DDBJ whole genome shotgun (WGS) entry which is preliminary data.</text>
</comment>
<dbReference type="InterPro" id="IPR000601">
    <property type="entry name" value="PKD_dom"/>
</dbReference>
<protein>
    <submittedName>
        <fullName evidence="3">PKD domain-containing protein</fullName>
    </submittedName>
</protein>
<dbReference type="CDD" id="cd00146">
    <property type="entry name" value="PKD"/>
    <property type="match status" value="1"/>
</dbReference>
<gene>
    <name evidence="3" type="ORF">IDJ77_08290</name>
</gene>
<keyword evidence="4" id="KW-1185">Reference proteome</keyword>
<evidence type="ECO:0000256" key="1">
    <source>
        <dbReference type="SAM" id="SignalP"/>
    </source>
</evidence>
<dbReference type="Proteomes" id="UP000606600">
    <property type="component" value="Unassembled WGS sequence"/>
</dbReference>
<name>A0ABR7WNA3_9SPHI</name>
<dbReference type="EMBL" id="JACWMY010000003">
    <property type="protein sequence ID" value="MBD1363808.1"/>
    <property type="molecule type" value="Genomic_DNA"/>
</dbReference>
<evidence type="ECO:0000313" key="4">
    <source>
        <dbReference type="Proteomes" id="UP000606600"/>
    </source>
</evidence>
<feature type="chain" id="PRO_5045917792" evidence="1">
    <location>
        <begin position="23"/>
        <end position="1315"/>
    </location>
</feature>
<dbReference type="InterPro" id="IPR035986">
    <property type="entry name" value="PKD_dom_sf"/>
</dbReference>
<accession>A0ABR7WNA3</accession>
<proteinExistence type="predicted"/>
<evidence type="ECO:0000259" key="2">
    <source>
        <dbReference type="PROSITE" id="PS50093"/>
    </source>
</evidence>
<evidence type="ECO:0000313" key="3">
    <source>
        <dbReference type="EMBL" id="MBD1363808.1"/>
    </source>
</evidence>
<dbReference type="Pfam" id="PF00801">
    <property type="entry name" value="PKD"/>
    <property type="match status" value="1"/>
</dbReference>
<sequence length="1315" mass="140950">MYKAIAASIFSFFFLFILNANAQVTVNNLTGAGYAQIPVYTLSSGQVGVPVALAYSTTGVRPKDVEGTAGIGWNVQAGGQITRQLRSIPDDVVYDNGTGGTTQYGWMNYTWGTLISGFSPANDNNFATCPDEATDISYINTNLPSNNVDKEPDIFNVSAPGLSCQLVYDKASSQFKLISYQDLIISYTTVGGAGHDATLIASFTITNDRGIKYVFGAPESVTQKTLPTDYGSHAFFTTKYNNFINGITYNSSWQLTSITDPNGNGVQLNYTAVPVRNSTDKIILYLSGSDTQKLQYLVQRAVTSQELSSINTFNVTTTTTGLTFTRTTVNSGQTIITGISGLGHSYQLNYSTVNSTPGGYYRSFLRSFTEPGCSTPIKYTFTYGGETLSSGNYTTALPDSTTKKLDYWGYFTNTTSSTLIPKVWVNPFNSGYPRYSIYNPATSAGGYVYSTTLGNNRTPVSPSAGVSVGCLATITNVMGGVTSMEYEPNTYYDLPSGQSVIGGGLRVKSITNNDGINTVNNIVTSYTYLNSSGATSGKPISLPAYAFTLPSTSSLTGQSLWDYITVLSETDLSEEDHTIMYTDVRVYKTNAGSTLYSYYVPATYWDLSSSAICTGCSTTEWAPTTAYTARNSCTTANWNVKNDMWAYPFAPNANFDFERGLLGGVTTFNGAGAVVSTVYYSYTRSYTPTAIWAYKEDDMAFGSLSVKAYSKYPVYFNTSELVAQEVSKNYDSPTVFQTNTTNYTYGTNHKLLKQKQSTNSDGSVVATNYTYVKDYTTSASGSNAYVNALYNLKQPSLNMNLPVETYQTVAKGGTTVVTGGSLSLYSAFTLGSNTRYLPVRQMQLVQPDGLALASFTPYAIVGTTPQSSTPDNHYFTTLNITKYDNYGTPVTMDDANKRMNTTITDHFSGSPVAAFSNAKAGEVAFSDFDSDPSSPPPTAFTVSGSGAFTAVGSHAGNAYGLPAATKTFTSPTITKNTSTSTYILSLWLNSASGPQILNVSLNGGGAVGRSYTGTGGWQYVEFKVDVAAMPSTFTISFTSPTINITVDDILFYPDVAEVSTVTYDPVYHYKVAQTNTNGISSYFNNDQWGRVLFAMDQDKNIVQKNTYFTPADIQSFTSSVISTSGSFISGSPVSFSVFPGTACTAGGVTVDWTFGDGTSATGTTGLISPNHTYASAGTYYVNATVHSPLLGDVILPQITVTVYPGTVALSYASYTFGNGDITTVLFKIGSTIMYSFTGAQLNTAVVNQGNYTIVVQLSGGTHYNSGTGLGYNSVSLEGSCISACSSWVSNNTYTYSANITSCTALSFTVSQFGCD</sequence>
<dbReference type="RefSeq" id="WP_191188471.1">
    <property type="nucleotide sequence ID" value="NZ_JACWMY010000003.1"/>
</dbReference>
<keyword evidence="1" id="KW-0732">Signal</keyword>